<evidence type="ECO:0000313" key="1">
    <source>
        <dbReference type="EMBL" id="GFH20772.1"/>
    </source>
</evidence>
<dbReference type="EMBL" id="BLLF01001695">
    <property type="protein sequence ID" value="GFH20772.1"/>
    <property type="molecule type" value="Genomic_DNA"/>
</dbReference>
<evidence type="ECO:0000313" key="2">
    <source>
        <dbReference type="Proteomes" id="UP000485058"/>
    </source>
</evidence>
<feature type="non-terminal residue" evidence="1">
    <location>
        <position position="1"/>
    </location>
</feature>
<organism evidence="1 2">
    <name type="scientific">Haematococcus lacustris</name>
    <name type="common">Green alga</name>
    <name type="synonym">Haematococcus pluvialis</name>
    <dbReference type="NCBI Taxonomy" id="44745"/>
    <lineage>
        <taxon>Eukaryota</taxon>
        <taxon>Viridiplantae</taxon>
        <taxon>Chlorophyta</taxon>
        <taxon>core chlorophytes</taxon>
        <taxon>Chlorophyceae</taxon>
        <taxon>CS clade</taxon>
        <taxon>Chlamydomonadales</taxon>
        <taxon>Haematococcaceae</taxon>
        <taxon>Haematococcus</taxon>
    </lineage>
</organism>
<proteinExistence type="predicted"/>
<reference evidence="1 2" key="1">
    <citation type="submission" date="2020-02" db="EMBL/GenBank/DDBJ databases">
        <title>Draft genome sequence of Haematococcus lacustris strain NIES-144.</title>
        <authorList>
            <person name="Morimoto D."/>
            <person name="Nakagawa S."/>
            <person name="Yoshida T."/>
            <person name="Sawayama S."/>
        </authorList>
    </citation>
    <scope>NUCLEOTIDE SEQUENCE [LARGE SCALE GENOMIC DNA]</scope>
    <source>
        <strain evidence="1 2">NIES-144</strain>
    </source>
</reference>
<feature type="non-terminal residue" evidence="1">
    <location>
        <position position="146"/>
    </location>
</feature>
<gene>
    <name evidence="1" type="ORF">HaLaN_17950</name>
</gene>
<accession>A0A699ZXS3</accession>
<dbReference type="Proteomes" id="UP000485058">
    <property type="component" value="Unassembled WGS sequence"/>
</dbReference>
<name>A0A699ZXS3_HAELA</name>
<dbReference type="AlphaFoldDB" id="A0A699ZXS3"/>
<protein>
    <submittedName>
        <fullName evidence="1">Uncharacterized protein</fullName>
    </submittedName>
</protein>
<keyword evidence="2" id="KW-1185">Reference proteome</keyword>
<sequence length="146" mass="15841">LLTAHARIPVYYSWGLLSVGGNFGGRVIAEPSGLYTRGYRRARSSYEALGDSAQPIAAQTGESVPRRLKSWLQQRGANVQSIDFRPSKAGEEAGYGLFLAQDAKTLSSRTTTHWFRPWIRAPPEGPVAASFPLHLAITAANIISDA</sequence>
<comment type="caution">
    <text evidence="1">The sequence shown here is derived from an EMBL/GenBank/DDBJ whole genome shotgun (WGS) entry which is preliminary data.</text>
</comment>